<keyword evidence="2" id="KW-0238">DNA-binding</keyword>
<dbReference type="GO" id="GO:0009307">
    <property type="term" value="P:DNA restriction-modification system"/>
    <property type="evidence" value="ECO:0007669"/>
    <property type="project" value="UniProtKB-KW"/>
</dbReference>
<dbReference type="Gene3D" id="3.90.220.20">
    <property type="entry name" value="DNA methylase specificity domains"/>
    <property type="match status" value="1"/>
</dbReference>
<protein>
    <recommendedName>
        <fullName evidence="5">Restriction endonuclease subunit S</fullName>
    </recommendedName>
</protein>
<name>A0A7K1GLE7_9FLAO</name>
<dbReference type="RefSeq" id="WP_155035708.1">
    <property type="nucleotide sequence ID" value="NZ_JBHTIG010000014.1"/>
</dbReference>
<keyword evidence="1" id="KW-0680">Restriction system</keyword>
<keyword evidence="4" id="KW-1185">Reference proteome</keyword>
<dbReference type="GO" id="GO:0003677">
    <property type="term" value="F:DNA binding"/>
    <property type="evidence" value="ECO:0007669"/>
    <property type="project" value="UniProtKB-KW"/>
</dbReference>
<dbReference type="InterPro" id="IPR044946">
    <property type="entry name" value="Restrct_endonuc_typeI_TRD_sf"/>
</dbReference>
<comment type="caution">
    <text evidence="3">The sequence shown here is derived from an EMBL/GenBank/DDBJ whole genome shotgun (WGS) entry which is preliminary data.</text>
</comment>
<reference evidence="3 4" key="1">
    <citation type="journal article" date="2006" name="Int. J. Syst. Evol. Microbiol.">
        <title>Myroides pelagicus sp. nov., isolated from seawater in Thailand.</title>
        <authorList>
            <person name="Yoon J."/>
            <person name="Maneerat S."/>
            <person name="Kawai F."/>
            <person name="Yokota A."/>
        </authorList>
    </citation>
    <scope>NUCLEOTIDE SEQUENCE [LARGE SCALE GENOMIC DNA]</scope>
    <source>
        <strain evidence="3 4">SM1T</strain>
    </source>
</reference>
<dbReference type="CDD" id="cd16961">
    <property type="entry name" value="RMtype1_S_TRD-CR_like"/>
    <property type="match status" value="1"/>
</dbReference>
<evidence type="ECO:0008006" key="5">
    <source>
        <dbReference type="Google" id="ProtNLM"/>
    </source>
</evidence>
<evidence type="ECO:0000256" key="1">
    <source>
        <dbReference type="ARBA" id="ARBA00022747"/>
    </source>
</evidence>
<evidence type="ECO:0000256" key="2">
    <source>
        <dbReference type="ARBA" id="ARBA00023125"/>
    </source>
</evidence>
<dbReference type="SUPFAM" id="SSF116734">
    <property type="entry name" value="DNA methylase specificity domain"/>
    <property type="match status" value="1"/>
</dbReference>
<dbReference type="EMBL" id="WMJY01000013">
    <property type="protein sequence ID" value="MTH29712.1"/>
    <property type="molecule type" value="Genomic_DNA"/>
</dbReference>
<dbReference type="Proteomes" id="UP000488936">
    <property type="component" value="Unassembled WGS sequence"/>
</dbReference>
<organism evidence="3 4">
    <name type="scientific">Myroides pelagicus</name>
    <dbReference type="NCBI Taxonomy" id="270914"/>
    <lineage>
        <taxon>Bacteria</taxon>
        <taxon>Pseudomonadati</taxon>
        <taxon>Bacteroidota</taxon>
        <taxon>Flavobacteriia</taxon>
        <taxon>Flavobacteriales</taxon>
        <taxon>Flavobacteriaceae</taxon>
        <taxon>Myroides</taxon>
    </lineage>
</organism>
<evidence type="ECO:0000313" key="4">
    <source>
        <dbReference type="Proteomes" id="UP000488936"/>
    </source>
</evidence>
<dbReference type="InterPro" id="IPR052021">
    <property type="entry name" value="Type-I_RS_S_subunit"/>
</dbReference>
<sequence length="192" mass="22036">MTLEDWVVEGIKSGYSFRGKIEPQVDGAVGILQMKDITADYYSFDYEQVDRSSAYDFKDKYILQDKDILFVSKGANNYAILFHQQAFPCVASGTFFVIRVDQSSVVPEFLVWYINQSTVQSYLAERKAGTYVVNLTKGDVVGIPMRQVDYAKQQKIGAFVQLHQREQQLITLLQQSKKQVIQRQLINLIENE</sequence>
<evidence type="ECO:0000313" key="3">
    <source>
        <dbReference type="EMBL" id="MTH29712.1"/>
    </source>
</evidence>
<dbReference type="PANTHER" id="PTHR30408:SF12">
    <property type="entry name" value="TYPE I RESTRICTION ENZYME MJAVIII SPECIFICITY SUBUNIT"/>
    <property type="match status" value="1"/>
</dbReference>
<dbReference type="AlphaFoldDB" id="A0A7K1GLE7"/>
<gene>
    <name evidence="3" type="ORF">GJV77_07250</name>
</gene>
<proteinExistence type="predicted"/>
<accession>A0A7K1GLE7</accession>
<dbReference type="OrthoDB" id="1002506at2"/>
<dbReference type="PANTHER" id="PTHR30408">
    <property type="entry name" value="TYPE-1 RESTRICTION ENZYME ECOKI SPECIFICITY PROTEIN"/>
    <property type="match status" value="1"/>
</dbReference>